<dbReference type="EMBL" id="UYSU01035027">
    <property type="protein sequence ID" value="VDL95463.1"/>
    <property type="molecule type" value="Genomic_DNA"/>
</dbReference>
<keyword evidence="2" id="KW-1185">Reference proteome</keyword>
<dbReference type="OrthoDB" id="6246920at2759"/>
<reference evidence="3" key="1">
    <citation type="submission" date="2016-06" db="UniProtKB">
        <authorList>
            <consortium name="WormBaseParasite"/>
        </authorList>
    </citation>
    <scope>IDENTIFICATION</scope>
</reference>
<dbReference type="Proteomes" id="UP000275846">
    <property type="component" value="Unassembled WGS sequence"/>
</dbReference>
<dbReference type="AlphaFoldDB" id="A0A183SXY0"/>
<protein>
    <submittedName>
        <fullName evidence="1 3">Uncharacterized protein</fullName>
    </submittedName>
</protein>
<evidence type="ECO:0000313" key="2">
    <source>
        <dbReference type="Proteomes" id="UP000275846"/>
    </source>
</evidence>
<gene>
    <name evidence="1" type="ORF">SSLN_LOCUS9078</name>
</gene>
<name>A0A183SXY0_SCHSO</name>
<sequence>MCIRSFKAERVGHTSWHLSKSIRKHIPAYVDCPTVTNKTAFYRSRRLVQQRLREIQDAWMTRKAEEIQGFGDRNEFKNIFKATKAVYGPSLKGAAPLISADGRTLLTEKTQILTRWTEHVQSVLKQSSTISDAAIDRLPEVEINADLDLPPSL</sequence>
<dbReference type="WBParaSite" id="SSLN_0000942701-mRNA-1">
    <property type="protein sequence ID" value="SSLN_0000942701-mRNA-1"/>
    <property type="gene ID" value="SSLN_0000942701"/>
</dbReference>
<organism evidence="3">
    <name type="scientific">Schistocephalus solidus</name>
    <name type="common">Tapeworm</name>
    <dbReference type="NCBI Taxonomy" id="70667"/>
    <lineage>
        <taxon>Eukaryota</taxon>
        <taxon>Metazoa</taxon>
        <taxon>Spiralia</taxon>
        <taxon>Lophotrochozoa</taxon>
        <taxon>Platyhelminthes</taxon>
        <taxon>Cestoda</taxon>
        <taxon>Eucestoda</taxon>
        <taxon>Diphyllobothriidea</taxon>
        <taxon>Diphyllobothriidae</taxon>
        <taxon>Schistocephalus</taxon>
    </lineage>
</organism>
<evidence type="ECO:0000313" key="1">
    <source>
        <dbReference type="EMBL" id="VDL95463.1"/>
    </source>
</evidence>
<proteinExistence type="predicted"/>
<reference evidence="1 2" key="2">
    <citation type="submission" date="2018-11" db="EMBL/GenBank/DDBJ databases">
        <authorList>
            <consortium name="Pathogen Informatics"/>
        </authorList>
    </citation>
    <scope>NUCLEOTIDE SEQUENCE [LARGE SCALE GENOMIC DNA]</scope>
    <source>
        <strain evidence="1 2">NST_G2</strain>
    </source>
</reference>
<accession>A0A183SXY0</accession>
<evidence type="ECO:0000313" key="3">
    <source>
        <dbReference type="WBParaSite" id="SSLN_0000942701-mRNA-1"/>
    </source>
</evidence>